<feature type="compositionally biased region" description="Basic and acidic residues" evidence="4">
    <location>
        <begin position="1"/>
        <end position="15"/>
    </location>
</feature>
<keyword evidence="6" id="KW-1185">Reference proteome</keyword>
<comment type="similarity">
    <text evidence="1">Belongs to the ARG7 family.</text>
</comment>
<keyword evidence="2" id="KW-0217">Developmental protein</keyword>
<dbReference type="Proteomes" id="UP000823674">
    <property type="component" value="Chromosome A06"/>
</dbReference>
<organism evidence="5 6">
    <name type="scientific">Brassica rapa subsp. trilocularis</name>
    <dbReference type="NCBI Taxonomy" id="1813537"/>
    <lineage>
        <taxon>Eukaryota</taxon>
        <taxon>Viridiplantae</taxon>
        <taxon>Streptophyta</taxon>
        <taxon>Embryophyta</taxon>
        <taxon>Tracheophyta</taxon>
        <taxon>Spermatophyta</taxon>
        <taxon>Magnoliopsida</taxon>
        <taxon>eudicotyledons</taxon>
        <taxon>Gunneridae</taxon>
        <taxon>Pentapetalae</taxon>
        <taxon>rosids</taxon>
        <taxon>malvids</taxon>
        <taxon>Brassicales</taxon>
        <taxon>Brassicaceae</taxon>
        <taxon>Brassiceae</taxon>
        <taxon>Brassica</taxon>
    </lineage>
</organism>
<evidence type="ECO:0000256" key="4">
    <source>
        <dbReference type="SAM" id="MobiDB-lite"/>
    </source>
</evidence>
<keyword evidence="3" id="KW-0341">Growth regulation</keyword>
<evidence type="ECO:0000313" key="5">
    <source>
        <dbReference type="EMBL" id="KAG5392767.1"/>
    </source>
</evidence>
<protein>
    <submittedName>
        <fullName evidence="5">Uncharacterized protein</fullName>
    </submittedName>
</protein>
<proteinExistence type="inferred from homology"/>
<comment type="caution">
    <text evidence="5">The sequence shown here is derived from an EMBL/GenBank/DDBJ whole genome shotgun (WGS) entry which is preliminary data.</text>
</comment>
<sequence length="153" mass="17641">MEREEDQRAERSESKHMKKGSCKSHRLTNMMEKWRKCKKGHFSVYTREGKRFVLPLDYLKHPIFQVLLEMAEEEFGSTICGPLKVPCDGGLMDHILMLLRMKSLSSHGGDDDDDVKKKNHGVSCKEASSVSYFFPLFRCNAAHDQTKLQSLVF</sequence>
<reference evidence="5 6" key="1">
    <citation type="submission" date="2021-03" db="EMBL/GenBank/DDBJ databases">
        <authorList>
            <person name="King G.J."/>
            <person name="Bancroft I."/>
            <person name="Baten A."/>
            <person name="Bloomfield J."/>
            <person name="Borpatragohain P."/>
            <person name="He Z."/>
            <person name="Irish N."/>
            <person name="Irwin J."/>
            <person name="Liu K."/>
            <person name="Mauleon R.P."/>
            <person name="Moore J."/>
            <person name="Morris R."/>
            <person name="Ostergaard L."/>
            <person name="Wang B."/>
            <person name="Wells R."/>
        </authorList>
    </citation>
    <scope>NUCLEOTIDE SEQUENCE [LARGE SCALE GENOMIC DNA]</scope>
    <source>
        <strain evidence="5">R-o-18</strain>
        <tissue evidence="5">Leaf</tissue>
    </source>
</reference>
<evidence type="ECO:0000256" key="1">
    <source>
        <dbReference type="ARBA" id="ARBA00006974"/>
    </source>
</evidence>
<gene>
    <name evidence="5" type="primary">A06p018250.1_BraROA</name>
    <name evidence="5" type="ORF">IGI04_022730</name>
</gene>
<evidence type="ECO:0000256" key="3">
    <source>
        <dbReference type="ARBA" id="ARBA00022604"/>
    </source>
</evidence>
<name>A0ABQ7M1U3_BRACM</name>
<dbReference type="InterPro" id="IPR003676">
    <property type="entry name" value="SAUR_fam"/>
</dbReference>
<accession>A0ABQ7M1U3</accession>
<feature type="region of interest" description="Disordered" evidence="4">
    <location>
        <begin position="1"/>
        <end position="23"/>
    </location>
</feature>
<dbReference type="PANTHER" id="PTHR31175">
    <property type="entry name" value="AUXIN-RESPONSIVE FAMILY PROTEIN"/>
    <property type="match status" value="1"/>
</dbReference>
<evidence type="ECO:0000256" key="2">
    <source>
        <dbReference type="ARBA" id="ARBA00022473"/>
    </source>
</evidence>
<dbReference type="Pfam" id="PF02519">
    <property type="entry name" value="Auxin_inducible"/>
    <property type="match status" value="1"/>
</dbReference>
<dbReference type="EMBL" id="JADBGQ010000006">
    <property type="protein sequence ID" value="KAG5392767.1"/>
    <property type="molecule type" value="Genomic_DNA"/>
</dbReference>
<evidence type="ECO:0000313" key="6">
    <source>
        <dbReference type="Proteomes" id="UP000823674"/>
    </source>
</evidence>